<keyword evidence="3 10" id="KW-0812">Transmembrane</keyword>
<dbReference type="CDD" id="cd03244">
    <property type="entry name" value="ABCC_MRP_domain2"/>
    <property type="match status" value="1"/>
</dbReference>
<dbReference type="InterPro" id="IPR036640">
    <property type="entry name" value="ABC1_TM_sf"/>
</dbReference>
<dbReference type="GeneID" id="5124989"/>
<proteinExistence type="predicted"/>
<evidence type="ECO:0000256" key="7">
    <source>
        <dbReference type="ARBA" id="ARBA00022989"/>
    </source>
</evidence>
<feature type="transmembrane region" description="Helical" evidence="10">
    <location>
        <begin position="1020"/>
        <end position="1042"/>
    </location>
</feature>
<keyword evidence="7 10" id="KW-1133">Transmembrane helix</keyword>
<dbReference type="Gene3D" id="1.20.1560.10">
    <property type="entry name" value="ABC transporter type 1, transmembrane domain"/>
    <property type="match status" value="2"/>
</dbReference>
<dbReference type="PROSITE" id="PS50929">
    <property type="entry name" value="ABC_TM1F"/>
    <property type="match status" value="2"/>
</dbReference>
<feature type="transmembrane region" description="Helical" evidence="10">
    <location>
        <begin position="149"/>
        <end position="168"/>
    </location>
</feature>
<gene>
    <name evidence="13" type="ORF">PGUG_04757</name>
</gene>
<keyword evidence="5" id="KW-0547">Nucleotide-binding</keyword>
<dbReference type="FunFam" id="1.20.1560.10:FF:000013">
    <property type="entry name" value="ABC transporter C family member 2"/>
    <property type="match status" value="1"/>
</dbReference>
<feature type="domain" description="ABC transmembrane type-1" evidence="12">
    <location>
        <begin position="312"/>
        <end position="601"/>
    </location>
</feature>
<evidence type="ECO:0000259" key="12">
    <source>
        <dbReference type="PROSITE" id="PS50929"/>
    </source>
</evidence>
<organism evidence="13 14">
    <name type="scientific">Meyerozyma guilliermondii (strain ATCC 6260 / CBS 566 / DSM 6381 / JCM 1539 / NBRC 10279 / NRRL Y-324)</name>
    <name type="common">Yeast</name>
    <name type="synonym">Candida guilliermondii</name>
    <dbReference type="NCBI Taxonomy" id="294746"/>
    <lineage>
        <taxon>Eukaryota</taxon>
        <taxon>Fungi</taxon>
        <taxon>Dikarya</taxon>
        <taxon>Ascomycota</taxon>
        <taxon>Saccharomycotina</taxon>
        <taxon>Pichiomycetes</taxon>
        <taxon>Debaryomycetaceae</taxon>
        <taxon>Meyerozyma</taxon>
    </lineage>
</organism>
<reference evidence="13 14" key="1">
    <citation type="journal article" date="2009" name="Nature">
        <title>Evolution of pathogenicity and sexual reproduction in eight Candida genomes.</title>
        <authorList>
            <person name="Butler G."/>
            <person name="Rasmussen M.D."/>
            <person name="Lin M.F."/>
            <person name="Santos M.A."/>
            <person name="Sakthikumar S."/>
            <person name="Munro C.A."/>
            <person name="Rheinbay E."/>
            <person name="Grabherr M."/>
            <person name="Forche A."/>
            <person name="Reedy J.L."/>
            <person name="Agrafioti I."/>
            <person name="Arnaud M.B."/>
            <person name="Bates S."/>
            <person name="Brown A.J."/>
            <person name="Brunke S."/>
            <person name="Costanzo M.C."/>
            <person name="Fitzpatrick D.A."/>
            <person name="de Groot P.W."/>
            <person name="Harris D."/>
            <person name="Hoyer L.L."/>
            <person name="Hube B."/>
            <person name="Klis F.M."/>
            <person name="Kodira C."/>
            <person name="Lennard N."/>
            <person name="Logue M.E."/>
            <person name="Martin R."/>
            <person name="Neiman A.M."/>
            <person name="Nikolaou E."/>
            <person name="Quail M.A."/>
            <person name="Quinn J."/>
            <person name="Santos M.C."/>
            <person name="Schmitzberger F.F."/>
            <person name="Sherlock G."/>
            <person name="Shah P."/>
            <person name="Silverstein K.A."/>
            <person name="Skrzypek M.S."/>
            <person name="Soll D."/>
            <person name="Staggs R."/>
            <person name="Stansfield I."/>
            <person name="Stumpf M.P."/>
            <person name="Sudbery P.E."/>
            <person name="Srikantha T."/>
            <person name="Zeng Q."/>
            <person name="Berman J."/>
            <person name="Berriman M."/>
            <person name="Heitman J."/>
            <person name="Gow N.A."/>
            <person name="Lorenz M.C."/>
            <person name="Birren B.W."/>
            <person name="Kellis M."/>
            <person name="Cuomo C.A."/>
        </authorList>
    </citation>
    <scope>NUCLEOTIDE SEQUENCE [LARGE SCALE GENOMIC DNA]</scope>
    <source>
        <strain evidence="14">ATCC 6260 / CBS 566 / DSM 6381 / JCM 1539 / NBRC 10279 / NRRL Y-324</strain>
    </source>
</reference>
<dbReference type="GO" id="GO:0000329">
    <property type="term" value="C:fungal-type vacuole membrane"/>
    <property type="evidence" value="ECO:0007669"/>
    <property type="project" value="UniProtKB-ARBA"/>
</dbReference>
<feature type="transmembrane region" description="Helical" evidence="10">
    <location>
        <begin position="38"/>
        <end position="63"/>
    </location>
</feature>
<feature type="transmembrane region" description="Helical" evidence="10">
    <location>
        <begin position="180"/>
        <end position="199"/>
    </location>
</feature>
<dbReference type="InterPro" id="IPR027417">
    <property type="entry name" value="P-loop_NTPase"/>
</dbReference>
<dbReference type="InParanoid" id="A5DNA6"/>
<feature type="region of interest" description="Disordered" evidence="9">
    <location>
        <begin position="874"/>
        <end position="896"/>
    </location>
</feature>
<feature type="transmembrane region" description="Helical" evidence="10">
    <location>
        <begin position="461"/>
        <end position="484"/>
    </location>
</feature>
<sequence length="1563" mass="177377">MSLSVEVTGLVSARSCSWRTSWNQPLVDPHENYVNPCFLMVAISGWNLFIGACCLWQIISLCFNNKFGNNRIRFSFGNPFSKQSVGFIQLFKLFLVGLQFFGLFLLFLSSGKSSEKNRQLAIQAAVLVLTVFPLHVVESTRTVVANTPLLFYWLVSSVFAIVVSIVDATSPYKVYDSPSGSALGIEVCMLVNSILILYLEHAWYSPARELVDYFDLNEWDIKRVYNWFDDVTFWWMDPVIKKVYKSDHLEYEDLPPAIANLEVDHVHATFSKNWNSAVESAKRRHKGKDEKDLYVSLYWSILKSDWVRITRGLFWNMMEFSLSFVQPFLLQQFLIFYTNYLSAKKNHVPGPPVIQGAFYAFSIFLASTGRFISFNRFLCNIFLSNLVVRTELSTKIYEKAMRLSPEARKGKTTGDIVNNMSVDVSNLESINFTMIEILTDPLRLIICLVSLYKVLGNATWFGFGVSVILMPLCTWVNSKLYWYYNRNMEYKDERTRLTTDIFNSIKSIKLYSWEKPMIERMNEVRNNKELSLLQQSGMLEAFIQLLWRCIPFFITCICLISFALVFHGTLYPSVIFPALALLQLLSGPISELPESVSHLIEANVSNRRLSELFLLQELDTSEVHRSHKKLKANDVALTIKDATFVWDSVRDNKTDQESPIALKDINFEARKGELSCIVGNVGSGKSTFLKAIIGEIKMRPDPRSFVESNGSIAYCSQNPWILNGTIRENILFGSKYDKEFYQQTLEACQLLPDLKILADGDHTTVGEKGISLSGGQKARVSLARAVYSRAEIYLFDDILSAVDAHVGKNIIKKVLSGTGLLSSRTLILATNNVNVLKHSDQILLLEGGKIVERGVYQSIMSTDSELSRLIKDFSRENEREEGDDTSELPTPVIDSGVQTPVVEDGEQITSKIDLTTAVARRQSLGAASAVSFDHEYGDEFDDLDEEYRKTKQAEEKSAKGKVNFKVYLEYFRACHFGFIFVYILFYTIMVASEVGMNYLLKYWSDTNLEEGHNVDTVFYVTSYTIIGLTGSFFYFLGSLVIWKYSAIEGSKYFHDKMFKNVLRSPMSFFETTPIGRILNRFTEDITTIDQVIMWQCVSLVDLGMHTMALFGVIIVNLPIMILVIVVLAVIYNSYRSFFIPAAREMKRLRSVFRSPILSNLQESVHGLETIRAFGETDRFSHKNTMILKKFNVAAYSDVSIKRWLSMRINGISATVLFFTSAFIVTILFRDPFTPALVGFVMTYAMNITYTISAIIRVWAELETRSIALERLLEYCRIPTEAAMEIEETRPPISWPQKGGIKFVNYSTRYRENLDPVLKNISVDIAPQEKVGIVGRTGAGKSSLTLALFRIIEATEGHIEIDGVNTSELGLFDLRRHLSIIPQDSQTIEGTVRQNLDPFSQYSDTQLWRVLELAHLKAHVEQMETKPKENKEEDEKKKVKDGESEVVAKGLDAVVDEGGSNLSAGQKQLLCLARALLNPSSILVLDEATASVDVRTDKIIQETIRTEFKDRTILTVAHRLETIVDSDKIMVLDKGELKEFGAPQELLKNEEGIFYSLCKEGGHM</sequence>
<dbReference type="KEGG" id="pgu:PGUG_04757"/>
<keyword evidence="4" id="KW-0677">Repeat</keyword>
<evidence type="ECO:0000256" key="8">
    <source>
        <dbReference type="ARBA" id="ARBA00023136"/>
    </source>
</evidence>
<feature type="domain" description="ABC transporter" evidence="11">
    <location>
        <begin position="637"/>
        <end position="872"/>
    </location>
</feature>
<dbReference type="OMA" id="ILISMEN"/>
<feature type="transmembrane region" description="Helical" evidence="10">
    <location>
        <begin position="1235"/>
        <end position="1259"/>
    </location>
</feature>
<dbReference type="FunFam" id="3.40.50.300:FF:000997">
    <property type="entry name" value="Multidrug resistance-associated protein 1"/>
    <property type="match status" value="1"/>
</dbReference>
<feature type="transmembrane region" description="Helical" evidence="10">
    <location>
        <begin position="1208"/>
        <end position="1228"/>
    </location>
</feature>
<dbReference type="SUPFAM" id="SSF52540">
    <property type="entry name" value="P-loop containing nucleoside triphosphate hydrolases"/>
    <property type="match status" value="2"/>
</dbReference>
<feature type="transmembrane region" description="Helical" evidence="10">
    <location>
        <begin position="120"/>
        <end position="137"/>
    </location>
</feature>
<feature type="transmembrane region" description="Helical" evidence="10">
    <location>
        <begin position="545"/>
        <end position="564"/>
    </location>
</feature>
<dbReference type="InterPro" id="IPR050173">
    <property type="entry name" value="ABC_transporter_C-like"/>
</dbReference>
<dbReference type="CDD" id="cd03250">
    <property type="entry name" value="ABCC_MRP_domain1"/>
    <property type="match status" value="1"/>
</dbReference>
<keyword evidence="14" id="KW-1185">Reference proteome</keyword>
<dbReference type="InterPro" id="IPR011527">
    <property type="entry name" value="ABC1_TM_dom"/>
</dbReference>
<dbReference type="HOGENOM" id="CLU_000604_27_3_1"/>
<dbReference type="GO" id="GO:0140359">
    <property type="term" value="F:ABC-type transporter activity"/>
    <property type="evidence" value="ECO:0007669"/>
    <property type="project" value="InterPro"/>
</dbReference>
<dbReference type="GO" id="GO:0005524">
    <property type="term" value="F:ATP binding"/>
    <property type="evidence" value="ECO:0007669"/>
    <property type="project" value="UniProtKB-KW"/>
</dbReference>
<dbReference type="PROSITE" id="PS50893">
    <property type="entry name" value="ABC_TRANSPORTER_2"/>
    <property type="match status" value="2"/>
</dbReference>
<feature type="domain" description="ABC transporter" evidence="11">
    <location>
        <begin position="1300"/>
        <end position="1558"/>
    </location>
</feature>
<dbReference type="Gene3D" id="3.40.50.300">
    <property type="entry name" value="P-loop containing nucleotide triphosphate hydrolases"/>
    <property type="match status" value="2"/>
</dbReference>
<dbReference type="GO" id="GO:0016887">
    <property type="term" value="F:ATP hydrolysis activity"/>
    <property type="evidence" value="ECO:0007669"/>
    <property type="project" value="InterPro"/>
</dbReference>
<dbReference type="VEuPathDB" id="FungiDB:PGUG_04757"/>
<feature type="transmembrane region" description="Helical" evidence="10">
    <location>
        <begin position="357"/>
        <end position="379"/>
    </location>
</feature>
<keyword evidence="2" id="KW-0813">Transport</keyword>
<evidence type="ECO:0000256" key="6">
    <source>
        <dbReference type="ARBA" id="ARBA00022840"/>
    </source>
</evidence>
<feature type="transmembrane region" description="Helical" evidence="10">
    <location>
        <begin position="976"/>
        <end position="1000"/>
    </location>
</feature>
<dbReference type="eggNOG" id="KOG0054">
    <property type="taxonomic scope" value="Eukaryota"/>
</dbReference>
<dbReference type="OrthoDB" id="6500128at2759"/>
<feature type="domain" description="ABC transmembrane type-1" evidence="12">
    <location>
        <begin position="980"/>
        <end position="1263"/>
    </location>
</feature>
<evidence type="ECO:0000256" key="9">
    <source>
        <dbReference type="SAM" id="MobiDB-lite"/>
    </source>
</evidence>
<dbReference type="CDD" id="cd18580">
    <property type="entry name" value="ABC_6TM_ABCC_D2"/>
    <property type="match status" value="1"/>
</dbReference>
<keyword evidence="8 10" id="KW-0472">Membrane</keyword>
<evidence type="ECO:0000256" key="1">
    <source>
        <dbReference type="ARBA" id="ARBA00004128"/>
    </source>
</evidence>
<feature type="transmembrane region" description="Helical" evidence="10">
    <location>
        <begin position="84"/>
        <end position="108"/>
    </location>
</feature>
<dbReference type="SMART" id="SM00382">
    <property type="entry name" value="AAA"/>
    <property type="match status" value="2"/>
</dbReference>
<dbReference type="InterPro" id="IPR044746">
    <property type="entry name" value="ABCC_6TM_D1"/>
</dbReference>
<evidence type="ECO:0000313" key="14">
    <source>
        <dbReference type="Proteomes" id="UP000001997"/>
    </source>
</evidence>
<dbReference type="Pfam" id="PF00005">
    <property type="entry name" value="ABC_tran"/>
    <property type="match status" value="2"/>
</dbReference>
<dbReference type="InterPro" id="IPR044726">
    <property type="entry name" value="ABCC_6TM_D2"/>
</dbReference>
<feature type="transmembrane region" description="Helical" evidence="10">
    <location>
        <begin position="1108"/>
        <end position="1131"/>
    </location>
</feature>
<dbReference type="Proteomes" id="UP000001997">
    <property type="component" value="Unassembled WGS sequence"/>
</dbReference>
<evidence type="ECO:0000256" key="10">
    <source>
        <dbReference type="SAM" id="Phobius"/>
    </source>
</evidence>
<dbReference type="Pfam" id="PF00664">
    <property type="entry name" value="ABC_membrane"/>
    <property type="match status" value="2"/>
</dbReference>
<feature type="transmembrane region" description="Helical" evidence="10">
    <location>
        <begin position="313"/>
        <end position="337"/>
    </location>
</feature>
<dbReference type="SUPFAM" id="SSF90123">
    <property type="entry name" value="ABC transporter transmembrane region"/>
    <property type="match status" value="2"/>
</dbReference>
<evidence type="ECO:0000313" key="13">
    <source>
        <dbReference type="EMBL" id="EDK40659.2"/>
    </source>
</evidence>
<evidence type="ECO:0000256" key="2">
    <source>
        <dbReference type="ARBA" id="ARBA00022448"/>
    </source>
</evidence>
<dbReference type="PANTHER" id="PTHR24223:SF443">
    <property type="entry name" value="MULTIDRUG-RESISTANCE LIKE PROTEIN 1, ISOFORM I"/>
    <property type="match status" value="1"/>
</dbReference>
<dbReference type="InterPro" id="IPR003439">
    <property type="entry name" value="ABC_transporter-like_ATP-bd"/>
</dbReference>
<name>A5DNA6_PICGU</name>
<dbReference type="EMBL" id="CH408160">
    <property type="protein sequence ID" value="EDK40659.2"/>
    <property type="molecule type" value="Genomic_DNA"/>
</dbReference>
<protein>
    <submittedName>
        <fullName evidence="13">Uncharacterized protein</fullName>
    </submittedName>
</protein>
<dbReference type="CDD" id="cd18579">
    <property type="entry name" value="ABC_6TM_ABCC_D1"/>
    <property type="match status" value="1"/>
</dbReference>
<dbReference type="PROSITE" id="PS00211">
    <property type="entry name" value="ABC_TRANSPORTER_1"/>
    <property type="match status" value="2"/>
</dbReference>
<evidence type="ECO:0000256" key="5">
    <source>
        <dbReference type="ARBA" id="ARBA00022741"/>
    </source>
</evidence>
<accession>A5DNA6</accession>
<dbReference type="InterPro" id="IPR017871">
    <property type="entry name" value="ABC_transporter-like_CS"/>
</dbReference>
<comment type="subcellular location">
    <subcellularLocation>
        <location evidence="1">Vacuole membrane</location>
        <topology evidence="1">Multi-pass membrane protein</topology>
    </subcellularLocation>
</comment>
<dbReference type="FunFam" id="3.40.50.300:FF:000565">
    <property type="entry name" value="ABC bile acid transporter"/>
    <property type="match status" value="1"/>
</dbReference>
<evidence type="ECO:0000256" key="4">
    <source>
        <dbReference type="ARBA" id="ARBA00022737"/>
    </source>
</evidence>
<keyword evidence="6" id="KW-0067">ATP-binding</keyword>
<dbReference type="RefSeq" id="XP_001482802.2">
    <property type="nucleotide sequence ID" value="XM_001482752.1"/>
</dbReference>
<feature type="region of interest" description="Disordered" evidence="9">
    <location>
        <begin position="1422"/>
        <end position="1441"/>
    </location>
</feature>
<dbReference type="InterPro" id="IPR003593">
    <property type="entry name" value="AAA+_ATPase"/>
</dbReference>
<evidence type="ECO:0000259" key="11">
    <source>
        <dbReference type="PROSITE" id="PS50893"/>
    </source>
</evidence>
<evidence type="ECO:0000256" key="3">
    <source>
        <dbReference type="ARBA" id="ARBA00022692"/>
    </source>
</evidence>
<dbReference type="PANTHER" id="PTHR24223">
    <property type="entry name" value="ATP-BINDING CASSETTE SUB-FAMILY C"/>
    <property type="match status" value="1"/>
</dbReference>